<reference evidence="1 2" key="1">
    <citation type="submission" date="2018-06" db="EMBL/GenBank/DDBJ databases">
        <title>Genomic Encyclopedia of Type Strains, Phase IV (KMG-IV): sequencing the most valuable type-strain genomes for metagenomic binning, comparative biology and taxonomic classification.</title>
        <authorList>
            <person name="Goeker M."/>
        </authorList>
    </citation>
    <scope>NUCLEOTIDE SEQUENCE [LARGE SCALE GENOMIC DNA]</scope>
    <source>
        <strain evidence="1 2">DSM 15140</strain>
    </source>
</reference>
<dbReference type="EMBL" id="QNRI01000003">
    <property type="protein sequence ID" value="RBO99820.1"/>
    <property type="molecule type" value="Genomic_DNA"/>
</dbReference>
<evidence type="ECO:0000313" key="1">
    <source>
        <dbReference type="EMBL" id="RBO99820.1"/>
    </source>
</evidence>
<keyword evidence="2" id="KW-1185">Reference proteome</keyword>
<protein>
    <submittedName>
        <fullName evidence="1">YfhD-like protein</fullName>
    </submittedName>
</protein>
<organism evidence="1 2">
    <name type="scientific">Paraliobacillus ryukyuensis</name>
    <dbReference type="NCBI Taxonomy" id="200904"/>
    <lineage>
        <taxon>Bacteria</taxon>
        <taxon>Bacillati</taxon>
        <taxon>Bacillota</taxon>
        <taxon>Bacilli</taxon>
        <taxon>Bacillales</taxon>
        <taxon>Bacillaceae</taxon>
        <taxon>Paraliobacillus</taxon>
    </lineage>
</organism>
<dbReference type="Proteomes" id="UP000252254">
    <property type="component" value="Unassembled WGS sequence"/>
</dbReference>
<evidence type="ECO:0000313" key="2">
    <source>
        <dbReference type="Proteomes" id="UP000252254"/>
    </source>
</evidence>
<proteinExistence type="predicted"/>
<name>A0A366EBM5_9BACI</name>
<gene>
    <name evidence="1" type="ORF">DES48_103147</name>
</gene>
<sequence>MRNKAKKQTAKAEDVVFSEALADNEDKEAIRRMEQADQRVENKHDH</sequence>
<accession>A0A366EBM5</accession>
<dbReference type="STRING" id="200904.GCA_900168775_03403"/>
<comment type="caution">
    <text evidence="1">The sequence shown here is derived from an EMBL/GenBank/DDBJ whole genome shotgun (WGS) entry which is preliminary data.</text>
</comment>
<dbReference type="RefSeq" id="WP_370622718.1">
    <property type="nucleotide sequence ID" value="NZ_BAABQN010000004.1"/>
</dbReference>
<dbReference type="AlphaFoldDB" id="A0A366EBM5"/>